<keyword evidence="5" id="KW-1185">Reference proteome</keyword>
<feature type="compositionally biased region" description="Polar residues" evidence="2">
    <location>
        <begin position="113"/>
        <end position="127"/>
    </location>
</feature>
<dbReference type="InterPro" id="IPR007855">
    <property type="entry name" value="RDRP"/>
</dbReference>
<evidence type="ECO:0000313" key="5">
    <source>
        <dbReference type="Proteomes" id="UP000182658"/>
    </source>
</evidence>
<name>A0A1J7JHQ8_9PEZI</name>
<dbReference type="EC" id="2.7.7.48" evidence="1"/>
<keyword evidence="1" id="KW-0696">RNA-directed RNA polymerase</keyword>
<feature type="compositionally biased region" description="Polar residues" evidence="2">
    <location>
        <begin position="257"/>
        <end position="269"/>
    </location>
</feature>
<comment type="catalytic activity">
    <reaction evidence="1">
        <text>RNA(n) + a ribonucleoside 5'-triphosphate = RNA(n+1) + diphosphate</text>
        <dbReference type="Rhea" id="RHEA:21248"/>
        <dbReference type="Rhea" id="RHEA-COMP:14527"/>
        <dbReference type="Rhea" id="RHEA-COMP:17342"/>
        <dbReference type="ChEBI" id="CHEBI:33019"/>
        <dbReference type="ChEBI" id="CHEBI:61557"/>
        <dbReference type="ChEBI" id="CHEBI:140395"/>
        <dbReference type="EC" id="2.7.7.48"/>
    </reaction>
</comment>
<evidence type="ECO:0000256" key="1">
    <source>
        <dbReference type="RuleBase" id="RU363098"/>
    </source>
</evidence>
<gene>
    <name evidence="4" type="ORF">CONLIGDRAFT_569861</name>
</gene>
<dbReference type="PANTHER" id="PTHR23079:SF14">
    <property type="entry name" value="RNA-DEPENDENT RNA POLYMERASE"/>
    <property type="match status" value="1"/>
</dbReference>
<sequence>MGPRATVRPEPSTPKKPHSQGVARVDAIINDLNADYNLGIEICDKSLTPSHRRERAKIDNHFARSDKISRILQQIYYQAGEDSLGTALEAFHRESKAVCRKWIPKPRADRDTLPSSSSPCRATTPGEQNELQEILVYILEQLRQALRPGPTRDGPTDDGFAIPSRPSQSRSKRLSDEGLQGTSKRVKERQLEPGHVATTLDKVPARKKVGRDDPPDLNPRRSIFQDSSRSFNRSFYEASANTSKASLIPSIFSNVENEPLPASQSTVDPDTQEPKKPSARHGLAPLSSAADSFAPSSGDIRALDESFSHFAERDGESPLTEYSEFSGLLDIQMPDVFASLPSNPLEARLKNIWPKSPRWQHQASLAVVWEFTRICLHCGLDVDEVEIPYDLAWENPQSYLGLWSSLRKHASFSSKAFPEPPDTNAWTAAMKGFRLQSMAVIMSASVDFNPSKDGPLFLVRLSPLRLEKGCRLNRRFGSDRFFEVLMPSTNSRAVPEILKDDVSVRELVHWLTRTRHSIFGRQWAAFFAADAGYRKQLKELRTSPDAKPVFKERIHFFAEYGNGFTESQCHDALPVSSVEQMLDWLLQFKRNEGQPFLKLFSRIQLGLSKTDPVVVLEKRQIRHHPGDILSPTNKVMNDGIARVSVSIARKVQEALGLSDLPSAIQGRMGSAKGMWIVDVADGGSGEDWIETYLSQRKWDCEQTDPYHRTLEVHGVSHELRSASLNLQFLPVLEDRAKDRGKMRDTIGQRMADDLHEELTSLKSSMRSPLEFRHWVHSNGSSARAERVQHGQVPFLGGLPKRTEETINFLLDGGFDPKKQSYLQELAWKMQLQKCEVLKTKLNIRVGRSAYIYMVVDFWNVLEENEVHVAFSSKFQDPQGKFSDILLHDVDVLVARSPAHLVSDIQRVKAVFKTELRALKDVIVFSAKGNTPLADKLSGGDYDGDKAWVCWDPDIVDNFVNADVPEPPDLSSFVRKDKTTFGDLVHALQGGRKNRTIAIQDMIEKSFRFNMAQSFLGQCTNYKEKLCYRNDTVRDEASLFLSTLLSNLVDQAKQGILFGSEDWDRLRKHLRIPIHLDDPAYKFDNWSGKRDPSHIIDHLKFTIVKKTIDQQLEAVYKELNPGGTVTPKWDEDLAKPFDHFQNLAETSKSCQNLLDGLKNSLGSVFARWGEVMGKDKDKDNLGGNETTYPQRVTEVYDMWHAIEPTFYGRQTRSQDTSKVVSLLIEPYLTNDRLSSYDMPYELSNWSVLKASATFKLYYKKRNRFVWQLAGRQLQAIKAKVNSAKAGQVPVLVGPLMYAGLTVDKRFVAQYVAMREGQNSEYLGLEDKQDDEEEDDA</sequence>
<feature type="region of interest" description="Disordered" evidence="2">
    <location>
        <begin position="257"/>
        <end position="295"/>
    </location>
</feature>
<comment type="similarity">
    <text evidence="1">Belongs to the RdRP family.</text>
</comment>
<dbReference type="PANTHER" id="PTHR23079">
    <property type="entry name" value="RNA-DEPENDENT RNA POLYMERASE"/>
    <property type="match status" value="1"/>
</dbReference>
<dbReference type="GO" id="GO:0003723">
    <property type="term" value="F:RNA binding"/>
    <property type="evidence" value="ECO:0007669"/>
    <property type="project" value="UniProtKB-KW"/>
</dbReference>
<keyword evidence="1" id="KW-0548">Nucleotidyltransferase</keyword>
<protein>
    <recommendedName>
        <fullName evidence="1">RNA-dependent RNA polymerase</fullName>
        <ecNumber evidence="1">2.7.7.48</ecNumber>
    </recommendedName>
</protein>
<proteinExistence type="inferred from homology"/>
<evidence type="ECO:0000259" key="3">
    <source>
        <dbReference type="Pfam" id="PF05183"/>
    </source>
</evidence>
<dbReference type="Pfam" id="PF05183">
    <property type="entry name" value="RdRP"/>
    <property type="match status" value="1"/>
</dbReference>
<dbReference type="GO" id="GO:0030422">
    <property type="term" value="P:siRNA processing"/>
    <property type="evidence" value="ECO:0007669"/>
    <property type="project" value="TreeGrafter"/>
</dbReference>
<reference evidence="4 5" key="1">
    <citation type="submission" date="2016-10" db="EMBL/GenBank/DDBJ databases">
        <title>Draft genome sequence of Coniochaeta ligniaria NRRL30616, a lignocellulolytic fungus for bioabatement of inhibitors in plant biomass hydrolysates.</title>
        <authorList>
            <consortium name="DOE Joint Genome Institute"/>
            <person name="Jimenez D.J."/>
            <person name="Hector R.E."/>
            <person name="Riley R."/>
            <person name="Sun H."/>
            <person name="Grigoriev I.V."/>
            <person name="Van Elsas J.D."/>
            <person name="Nichols N.N."/>
        </authorList>
    </citation>
    <scope>NUCLEOTIDE SEQUENCE [LARGE SCALE GENOMIC DNA]</scope>
    <source>
        <strain evidence="4 5">NRRL 30616</strain>
    </source>
</reference>
<organism evidence="4 5">
    <name type="scientific">Coniochaeta ligniaria NRRL 30616</name>
    <dbReference type="NCBI Taxonomy" id="1408157"/>
    <lineage>
        <taxon>Eukaryota</taxon>
        <taxon>Fungi</taxon>
        <taxon>Dikarya</taxon>
        <taxon>Ascomycota</taxon>
        <taxon>Pezizomycotina</taxon>
        <taxon>Sordariomycetes</taxon>
        <taxon>Sordariomycetidae</taxon>
        <taxon>Coniochaetales</taxon>
        <taxon>Coniochaetaceae</taxon>
        <taxon>Coniochaeta</taxon>
    </lineage>
</organism>
<dbReference type="GO" id="GO:0003968">
    <property type="term" value="F:RNA-directed RNA polymerase activity"/>
    <property type="evidence" value="ECO:0007669"/>
    <property type="project" value="UniProtKB-KW"/>
</dbReference>
<dbReference type="Proteomes" id="UP000182658">
    <property type="component" value="Unassembled WGS sequence"/>
</dbReference>
<evidence type="ECO:0000313" key="4">
    <source>
        <dbReference type="EMBL" id="OIW32897.1"/>
    </source>
</evidence>
<dbReference type="OrthoDB" id="10055769at2759"/>
<keyword evidence="1" id="KW-0694">RNA-binding</keyword>
<dbReference type="STRING" id="1408157.A0A1J7JHQ8"/>
<feature type="domain" description="RDRP core" evidence="3">
    <location>
        <begin position="460"/>
        <end position="1102"/>
    </location>
</feature>
<dbReference type="InterPro" id="IPR057596">
    <property type="entry name" value="RDRP_core"/>
</dbReference>
<dbReference type="EMBL" id="KV875094">
    <property type="protein sequence ID" value="OIW32897.1"/>
    <property type="molecule type" value="Genomic_DNA"/>
</dbReference>
<dbReference type="InParanoid" id="A0A1J7JHQ8"/>
<keyword evidence="1" id="KW-0808">Transferase</keyword>
<evidence type="ECO:0000256" key="2">
    <source>
        <dbReference type="SAM" id="MobiDB-lite"/>
    </source>
</evidence>
<feature type="region of interest" description="Disordered" evidence="2">
    <location>
        <begin position="147"/>
        <end position="225"/>
    </location>
</feature>
<accession>A0A1J7JHQ8</accession>
<dbReference type="GO" id="GO:0031380">
    <property type="term" value="C:nuclear RNA-directed RNA polymerase complex"/>
    <property type="evidence" value="ECO:0007669"/>
    <property type="project" value="TreeGrafter"/>
</dbReference>
<dbReference type="Gene3D" id="1.10.8.790">
    <property type="entry name" value="RNA-dependent RNA polymerase, slab domain, helical subdomain-like"/>
    <property type="match status" value="1"/>
</dbReference>
<feature type="region of interest" description="Disordered" evidence="2">
    <location>
        <begin position="107"/>
        <end position="127"/>
    </location>
</feature>
<feature type="region of interest" description="Disordered" evidence="2">
    <location>
        <begin position="1"/>
        <end position="21"/>
    </location>
</feature>